<name>A0AAW9RSH6_9HYPH</name>
<evidence type="ECO:0000256" key="2">
    <source>
        <dbReference type="ARBA" id="ARBA00023239"/>
    </source>
</evidence>
<dbReference type="EC" id="4.2.1.41" evidence="6"/>
<evidence type="ECO:0000313" key="7">
    <source>
        <dbReference type="Proteomes" id="UP001378188"/>
    </source>
</evidence>
<evidence type="ECO:0000256" key="5">
    <source>
        <dbReference type="PIRSR" id="PIRSR001365-2"/>
    </source>
</evidence>
<dbReference type="GO" id="GO:0008840">
    <property type="term" value="F:4-hydroxy-tetrahydrodipicolinate synthase activity"/>
    <property type="evidence" value="ECO:0007669"/>
    <property type="project" value="UniProtKB-EC"/>
</dbReference>
<reference evidence="6 7" key="1">
    <citation type="submission" date="2024-02" db="EMBL/GenBank/DDBJ databases">
        <title>Genome analysis and characterization of Microbaculum marinisediminis sp. nov., isolated from marine sediment.</title>
        <authorList>
            <person name="Du Z.-J."/>
            <person name="Ye Y.-Q."/>
            <person name="Zhang Z.-R."/>
            <person name="Yuan S.-M."/>
            <person name="Zhang X.-Y."/>
        </authorList>
    </citation>
    <scope>NUCLEOTIDE SEQUENCE [LARGE SCALE GENOMIC DNA]</scope>
    <source>
        <strain evidence="6 7">SDUM1044001</strain>
    </source>
</reference>
<dbReference type="EC" id="4.1.3.3" evidence="6"/>
<dbReference type="RefSeq" id="WP_340328170.1">
    <property type="nucleotide sequence ID" value="NZ_JAZHOF010000001.1"/>
</dbReference>
<organism evidence="6 7">
    <name type="scientific">Microbaculum marinum</name>
    <dbReference type="NCBI Taxonomy" id="1764581"/>
    <lineage>
        <taxon>Bacteria</taxon>
        <taxon>Pseudomonadati</taxon>
        <taxon>Pseudomonadota</taxon>
        <taxon>Alphaproteobacteria</taxon>
        <taxon>Hyphomicrobiales</taxon>
        <taxon>Tepidamorphaceae</taxon>
        <taxon>Microbaculum</taxon>
    </lineage>
</organism>
<feature type="active site" description="Schiff-base intermediate with substrate" evidence="4">
    <location>
        <position position="164"/>
    </location>
</feature>
<dbReference type="GO" id="GO:0008747">
    <property type="term" value="F:N-acetylneuraminate lyase activity"/>
    <property type="evidence" value="ECO:0007669"/>
    <property type="project" value="UniProtKB-EC"/>
</dbReference>
<evidence type="ECO:0000256" key="1">
    <source>
        <dbReference type="ARBA" id="ARBA00007592"/>
    </source>
</evidence>
<dbReference type="GO" id="GO:0047448">
    <property type="term" value="F:5-dehydro-4-deoxyglucarate dehydratase activity"/>
    <property type="evidence" value="ECO:0007669"/>
    <property type="project" value="UniProtKB-EC"/>
</dbReference>
<keyword evidence="2 3" id="KW-0456">Lyase</keyword>
<dbReference type="Pfam" id="PF00701">
    <property type="entry name" value="DHDPS"/>
    <property type="match status" value="1"/>
</dbReference>
<feature type="active site" description="Proton donor/acceptor" evidence="4">
    <location>
        <position position="136"/>
    </location>
</feature>
<dbReference type="SUPFAM" id="SSF51569">
    <property type="entry name" value="Aldolase"/>
    <property type="match status" value="1"/>
</dbReference>
<dbReference type="SMART" id="SM01130">
    <property type="entry name" value="DHDPS"/>
    <property type="match status" value="1"/>
</dbReference>
<dbReference type="PANTHER" id="PTHR12128">
    <property type="entry name" value="DIHYDRODIPICOLINATE SYNTHASE"/>
    <property type="match status" value="1"/>
</dbReference>
<evidence type="ECO:0000256" key="4">
    <source>
        <dbReference type="PIRSR" id="PIRSR001365-1"/>
    </source>
</evidence>
<feature type="binding site" evidence="5">
    <location>
        <position position="49"/>
    </location>
    <ligand>
        <name>pyruvate</name>
        <dbReference type="ChEBI" id="CHEBI:15361"/>
    </ligand>
</feature>
<proteinExistence type="inferred from homology"/>
<keyword evidence="7" id="KW-1185">Reference proteome</keyword>
<gene>
    <name evidence="6" type="ORF">V3328_03100</name>
</gene>
<dbReference type="Gene3D" id="3.20.20.70">
    <property type="entry name" value="Aldolase class I"/>
    <property type="match status" value="1"/>
</dbReference>
<dbReference type="EMBL" id="JAZHOF010000001">
    <property type="protein sequence ID" value="MEJ8570441.1"/>
    <property type="molecule type" value="Genomic_DNA"/>
</dbReference>
<comment type="caution">
    <text evidence="6">The sequence shown here is derived from an EMBL/GenBank/DDBJ whole genome shotgun (WGS) entry which is preliminary data.</text>
</comment>
<dbReference type="Proteomes" id="UP001378188">
    <property type="component" value="Unassembled WGS sequence"/>
</dbReference>
<protein>
    <submittedName>
        <fullName evidence="6">Dihydrodipicolinate synthase family protein</fullName>
        <ecNumber evidence="6">4.1.3.3</ecNumber>
        <ecNumber evidence="6">4.2.1.41</ecNumber>
        <ecNumber evidence="6">4.3.3.7</ecNumber>
    </submittedName>
</protein>
<feature type="binding site" evidence="5">
    <location>
        <position position="206"/>
    </location>
    <ligand>
        <name>pyruvate</name>
        <dbReference type="ChEBI" id="CHEBI:15361"/>
    </ligand>
</feature>
<dbReference type="EC" id="4.3.3.7" evidence="6"/>
<accession>A0AAW9RSH6</accession>
<evidence type="ECO:0000256" key="3">
    <source>
        <dbReference type="PIRNR" id="PIRNR001365"/>
    </source>
</evidence>
<dbReference type="PANTHER" id="PTHR12128:SF66">
    <property type="entry name" value="4-HYDROXY-2-OXOGLUTARATE ALDOLASE, MITOCHONDRIAL"/>
    <property type="match status" value="1"/>
</dbReference>
<sequence>MPSVNWNGVFSAVATPFAADGSVDWPRFEALLDLLISEGVTGVIVAGSTGEYYSQVESERIELFQRAYKHVAGRVTVIAGTSAIEHANTIALTGAARKIGFDGCMILPPVYCLPTPQEIEAYFQEVADIGLPVMIYNNPARVGLGLTPGLTAKLAEIPNVVAYKESGRDLYAISETYYATRGKLLHFAGLEPYGAALLSRGAAGIVSTISNVCAAQVVAYYNAFRSGDAAALAGNQQVIDQLYHLLSRAGLSNFAFVKSAMAALGRPGGVTRAPHRMAGEAQVAELKDAIAKIYRDAGVPLENQK</sequence>
<dbReference type="CDD" id="cd00408">
    <property type="entry name" value="DHDPS-like"/>
    <property type="match status" value="1"/>
</dbReference>
<dbReference type="PIRSF" id="PIRSF001365">
    <property type="entry name" value="DHDPS"/>
    <property type="match status" value="1"/>
</dbReference>
<dbReference type="AlphaFoldDB" id="A0AAW9RSH6"/>
<dbReference type="InterPro" id="IPR002220">
    <property type="entry name" value="DapA-like"/>
</dbReference>
<comment type="similarity">
    <text evidence="1 3">Belongs to the DapA family.</text>
</comment>
<evidence type="ECO:0000313" key="6">
    <source>
        <dbReference type="EMBL" id="MEJ8570441.1"/>
    </source>
</evidence>
<dbReference type="InterPro" id="IPR013785">
    <property type="entry name" value="Aldolase_TIM"/>
</dbReference>
<dbReference type="PRINTS" id="PR00146">
    <property type="entry name" value="DHPICSNTHASE"/>
</dbReference>